<dbReference type="AlphaFoldDB" id="A0A5R9G4F7"/>
<keyword evidence="6 7" id="KW-0472">Membrane</keyword>
<feature type="transmembrane region" description="Helical" evidence="7">
    <location>
        <begin position="89"/>
        <end position="107"/>
    </location>
</feature>
<dbReference type="PANTHER" id="PTHR42920:SF5">
    <property type="entry name" value="EAMA DOMAIN-CONTAINING PROTEIN"/>
    <property type="match status" value="1"/>
</dbReference>
<feature type="transmembrane region" description="Helical" evidence="7">
    <location>
        <begin position="201"/>
        <end position="220"/>
    </location>
</feature>
<feature type="transmembrane region" description="Helical" evidence="7">
    <location>
        <begin position="141"/>
        <end position="157"/>
    </location>
</feature>
<evidence type="ECO:0000313" key="9">
    <source>
        <dbReference type="EMBL" id="TLS48398.1"/>
    </source>
</evidence>
<keyword evidence="4 7" id="KW-0812">Transmembrane</keyword>
<evidence type="ECO:0000256" key="1">
    <source>
        <dbReference type="ARBA" id="ARBA00004651"/>
    </source>
</evidence>
<feature type="transmembrane region" description="Helical" evidence="7">
    <location>
        <begin position="169"/>
        <end position="189"/>
    </location>
</feature>
<dbReference type="GO" id="GO:0005886">
    <property type="term" value="C:plasma membrane"/>
    <property type="evidence" value="ECO:0007669"/>
    <property type="project" value="UniProtKB-SubCell"/>
</dbReference>
<organism evidence="9 10">
    <name type="scientific">Paenibacillus antri</name>
    <dbReference type="NCBI Taxonomy" id="2582848"/>
    <lineage>
        <taxon>Bacteria</taxon>
        <taxon>Bacillati</taxon>
        <taxon>Bacillota</taxon>
        <taxon>Bacilli</taxon>
        <taxon>Bacillales</taxon>
        <taxon>Paenibacillaceae</taxon>
        <taxon>Paenibacillus</taxon>
    </lineage>
</organism>
<dbReference type="SUPFAM" id="SSF103481">
    <property type="entry name" value="Multidrug resistance efflux transporter EmrE"/>
    <property type="match status" value="1"/>
</dbReference>
<comment type="subcellular location">
    <subcellularLocation>
        <location evidence="1">Cell membrane</location>
        <topology evidence="1">Multi-pass membrane protein</topology>
    </subcellularLocation>
</comment>
<sequence>MANRRPLCHARKHRKMRTCVGGLRVVGYAALIGAVLIWALSYVVMKSATTDYPQLLFQFWRYAAVAAVYSIAFHRVIRAIPGSLWKTGLLWLGPANFVHGFFSIYAVQYTTPTRVVVINSLIIGVVPLLRWFHDRCNPARPERWAIGIALLAISLLLDPQDRSVQAGDALAFVGMLGYSYAIVLVNRMLTTDRASVIQVSYLAVMGCAVYFFAAAAIYALVRPDGFAVQALISQPMTIAGVLYMVVFVSLAANLLQVAGQRRLSPVTVSILFCLEPAVTGVLDYVLLGNAASWRLIVCGLLLIAATVIASLRYRTGDADEHALPAAGARSDSTPSVGQ</sequence>
<dbReference type="InterPro" id="IPR037185">
    <property type="entry name" value="EmrE-like"/>
</dbReference>
<dbReference type="InterPro" id="IPR000620">
    <property type="entry name" value="EamA_dom"/>
</dbReference>
<proteinExistence type="inferred from homology"/>
<gene>
    <name evidence="9" type="ORF">FE782_30790</name>
</gene>
<dbReference type="EMBL" id="VCIW01000037">
    <property type="protein sequence ID" value="TLS48398.1"/>
    <property type="molecule type" value="Genomic_DNA"/>
</dbReference>
<evidence type="ECO:0000256" key="3">
    <source>
        <dbReference type="ARBA" id="ARBA00022475"/>
    </source>
</evidence>
<evidence type="ECO:0000256" key="2">
    <source>
        <dbReference type="ARBA" id="ARBA00007362"/>
    </source>
</evidence>
<feature type="transmembrane region" description="Helical" evidence="7">
    <location>
        <begin position="59"/>
        <end position="77"/>
    </location>
</feature>
<evidence type="ECO:0000256" key="5">
    <source>
        <dbReference type="ARBA" id="ARBA00022989"/>
    </source>
</evidence>
<name>A0A5R9G4F7_9BACL</name>
<dbReference type="InterPro" id="IPR051258">
    <property type="entry name" value="Diverse_Substrate_Transporter"/>
</dbReference>
<comment type="similarity">
    <text evidence="2">Belongs to the EamA transporter family.</text>
</comment>
<comment type="caution">
    <text evidence="9">The sequence shown here is derived from an EMBL/GenBank/DDBJ whole genome shotgun (WGS) entry which is preliminary data.</text>
</comment>
<feature type="transmembrane region" description="Helical" evidence="7">
    <location>
        <begin position="266"/>
        <end position="287"/>
    </location>
</feature>
<evidence type="ECO:0000256" key="6">
    <source>
        <dbReference type="ARBA" id="ARBA00023136"/>
    </source>
</evidence>
<feature type="domain" description="EamA" evidence="8">
    <location>
        <begin position="27"/>
        <end position="156"/>
    </location>
</feature>
<keyword evidence="3" id="KW-1003">Cell membrane</keyword>
<accession>A0A5R9G4F7</accession>
<feature type="transmembrane region" description="Helical" evidence="7">
    <location>
        <begin position="113"/>
        <end position="129"/>
    </location>
</feature>
<keyword evidence="10" id="KW-1185">Reference proteome</keyword>
<feature type="transmembrane region" description="Helical" evidence="7">
    <location>
        <begin position="232"/>
        <end position="254"/>
    </location>
</feature>
<dbReference type="PANTHER" id="PTHR42920">
    <property type="entry name" value="OS03G0707200 PROTEIN-RELATED"/>
    <property type="match status" value="1"/>
</dbReference>
<protein>
    <submittedName>
        <fullName evidence="9">DMT family transporter</fullName>
    </submittedName>
</protein>
<reference evidence="9 10" key="1">
    <citation type="submission" date="2019-05" db="EMBL/GenBank/DDBJ databases">
        <authorList>
            <person name="Narsing Rao M.P."/>
            <person name="Li W.J."/>
        </authorList>
    </citation>
    <scope>NUCLEOTIDE SEQUENCE [LARGE SCALE GENOMIC DNA]</scope>
    <source>
        <strain evidence="9 10">SYSU_K30003</strain>
    </source>
</reference>
<keyword evidence="5 7" id="KW-1133">Transmembrane helix</keyword>
<dbReference type="Proteomes" id="UP000309676">
    <property type="component" value="Unassembled WGS sequence"/>
</dbReference>
<evidence type="ECO:0000256" key="4">
    <source>
        <dbReference type="ARBA" id="ARBA00022692"/>
    </source>
</evidence>
<feature type="transmembrane region" description="Helical" evidence="7">
    <location>
        <begin position="293"/>
        <end position="311"/>
    </location>
</feature>
<feature type="domain" description="EamA" evidence="8">
    <location>
        <begin position="166"/>
        <end position="310"/>
    </location>
</feature>
<evidence type="ECO:0000313" key="10">
    <source>
        <dbReference type="Proteomes" id="UP000309676"/>
    </source>
</evidence>
<feature type="transmembrane region" description="Helical" evidence="7">
    <location>
        <begin position="21"/>
        <end position="39"/>
    </location>
</feature>
<dbReference type="Pfam" id="PF00892">
    <property type="entry name" value="EamA"/>
    <property type="match status" value="2"/>
</dbReference>
<evidence type="ECO:0000256" key="7">
    <source>
        <dbReference type="SAM" id="Phobius"/>
    </source>
</evidence>
<evidence type="ECO:0000259" key="8">
    <source>
        <dbReference type="Pfam" id="PF00892"/>
    </source>
</evidence>